<evidence type="ECO:0000313" key="2">
    <source>
        <dbReference type="EMBL" id="KAH9836729.1"/>
    </source>
</evidence>
<proteinExistence type="predicted"/>
<reference evidence="2 3" key="1">
    <citation type="journal article" date="2021" name="Environ. Microbiol.">
        <title>Gene family expansions and transcriptome signatures uncover fungal adaptations to wood decay.</title>
        <authorList>
            <person name="Hage H."/>
            <person name="Miyauchi S."/>
            <person name="Viragh M."/>
            <person name="Drula E."/>
            <person name="Min B."/>
            <person name="Chaduli D."/>
            <person name="Navarro D."/>
            <person name="Favel A."/>
            <person name="Norest M."/>
            <person name="Lesage-Meessen L."/>
            <person name="Balint B."/>
            <person name="Merenyi Z."/>
            <person name="de Eugenio L."/>
            <person name="Morin E."/>
            <person name="Martinez A.T."/>
            <person name="Baldrian P."/>
            <person name="Stursova M."/>
            <person name="Martinez M.J."/>
            <person name="Novotny C."/>
            <person name="Magnuson J.K."/>
            <person name="Spatafora J.W."/>
            <person name="Maurice S."/>
            <person name="Pangilinan J."/>
            <person name="Andreopoulos W."/>
            <person name="LaButti K."/>
            <person name="Hundley H."/>
            <person name="Na H."/>
            <person name="Kuo A."/>
            <person name="Barry K."/>
            <person name="Lipzen A."/>
            <person name="Henrissat B."/>
            <person name="Riley R."/>
            <person name="Ahrendt S."/>
            <person name="Nagy L.G."/>
            <person name="Grigoriev I.V."/>
            <person name="Martin F."/>
            <person name="Rosso M.N."/>
        </authorList>
    </citation>
    <scope>NUCLEOTIDE SEQUENCE [LARGE SCALE GENOMIC DNA]</scope>
    <source>
        <strain evidence="2 3">CIRM-BRFM 1785</strain>
    </source>
</reference>
<feature type="compositionally biased region" description="Acidic residues" evidence="1">
    <location>
        <begin position="53"/>
        <end position="77"/>
    </location>
</feature>
<accession>A0ABQ8KG28</accession>
<dbReference type="EMBL" id="JADCUA010000010">
    <property type="protein sequence ID" value="KAH9836729.1"/>
    <property type="molecule type" value="Genomic_DNA"/>
</dbReference>
<dbReference type="GeneID" id="72000105"/>
<dbReference type="RefSeq" id="XP_047778967.1">
    <property type="nucleotide sequence ID" value="XM_047919373.1"/>
</dbReference>
<evidence type="ECO:0008006" key="4">
    <source>
        <dbReference type="Google" id="ProtNLM"/>
    </source>
</evidence>
<evidence type="ECO:0000256" key="1">
    <source>
        <dbReference type="SAM" id="MobiDB-lite"/>
    </source>
</evidence>
<name>A0ABQ8KG28_9APHY</name>
<evidence type="ECO:0000313" key="3">
    <source>
        <dbReference type="Proteomes" id="UP000814176"/>
    </source>
</evidence>
<protein>
    <recommendedName>
        <fullName evidence="4">Tudor domain-containing protein</fullName>
    </recommendedName>
</protein>
<gene>
    <name evidence="2" type="ORF">C8Q71DRAFT_56235</name>
</gene>
<dbReference type="Proteomes" id="UP000814176">
    <property type="component" value="Unassembled WGS sequence"/>
</dbReference>
<organism evidence="2 3">
    <name type="scientific">Rhodofomes roseus</name>
    <dbReference type="NCBI Taxonomy" id="34475"/>
    <lineage>
        <taxon>Eukaryota</taxon>
        <taxon>Fungi</taxon>
        <taxon>Dikarya</taxon>
        <taxon>Basidiomycota</taxon>
        <taxon>Agaricomycotina</taxon>
        <taxon>Agaricomycetes</taxon>
        <taxon>Polyporales</taxon>
        <taxon>Rhodofomes</taxon>
    </lineage>
</organism>
<feature type="region of interest" description="Disordered" evidence="1">
    <location>
        <begin position="21"/>
        <end position="81"/>
    </location>
</feature>
<comment type="caution">
    <text evidence="2">The sequence shown here is derived from an EMBL/GenBank/DDBJ whole genome shotgun (WGS) entry which is preliminary data.</text>
</comment>
<keyword evidence="3" id="KW-1185">Reference proteome</keyword>
<sequence length="167" mass="18895">MSMMGFTTRYSTGLGYKEGTLAGVHHRTEHERESSASTSGGVSDHESLSDLTELSDDEEIVEPSATEESESDESDDEQSAHDYLNAPLLGYDFEKGESVWVYAYDGWYCGSVMRRVESPDRPKVVQFRVLFRRYVRIQKDFAPSDGTIKPDTPRIRQMLRAAKCLPQ</sequence>